<organism evidence="2 3">
    <name type="scientific">Acetobacterium woodii (strain ATCC 29683 / DSM 1030 / JCM 2381 / KCTC 1655 / WB1)</name>
    <dbReference type="NCBI Taxonomy" id="931626"/>
    <lineage>
        <taxon>Bacteria</taxon>
        <taxon>Bacillati</taxon>
        <taxon>Bacillota</taxon>
        <taxon>Clostridia</taxon>
        <taxon>Eubacteriales</taxon>
        <taxon>Eubacteriaceae</taxon>
        <taxon>Acetobacterium</taxon>
    </lineage>
</organism>
<dbReference type="Proteomes" id="UP000007177">
    <property type="component" value="Chromosome"/>
</dbReference>
<reference evidence="3" key="1">
    <citation type="submission" date="2011-07" db="EMBL/GenBank/DDBJ databases">
        <title>Complete genome sequence of Acetobacterium woodii.</title>
        <authorList>
            <person name="Poehlein A."/>
            <person name="Schmidt S."/>
            <person name="Kaster A.-K."/>
            <person name="Goenrich M."/>
            <person name="Vollmers J."/>
            <person name="Thuermer A."/>
            <person name="Gottschalk G."/>
            <person name="Thauer R.K."/>
            <person name="Daniel R."/>
            <person name="Mueller V."/>
        </authorList>
    </citation>
    <scope>NUCLEOTIDE SEQUENCE [LARGE SCALE GENOMIC DNA]</scope>
    <source>
        <strain evidence="3">ATCC 29683 / DSM 1030 / JCM 2381 / KCTC 1655 / WB1</strain>
    </source>
</reference>
<keyword evidence="1" id="KW-1133">Transmembrane helix</keyword>
<dbReference type="AlphaFoldDB" id="H6LIJ9"/>
<name>H6LIJ9_ACEWD</name>
<evidence type="ECO:0000256" key="1">
    <source>
        <dbReference type="SAM" id="Phobius"/>
    </source>
</evidence>
<feature type="transmembrane region" description="Helical" evidence="1">
    <location>
        <begin position="75"/>
        <end position="96"/>
    </location>
</feature>
<dbReference type="KEGG" id="awo:Awo_c17930"/>
<reference evidence="2 3" key="2">
    <citation type="journal article" date="2012" name="PLoS ONE">
        <title>An ancient pathway combining carbon dioxide fixation with the generation and utilization of a sodium ion gradient for ATP synthesis.</title>
        <authorList>
            <person name="Poehlein A."/>
            <person name="Schmidt S."/>
            <person name="Kaster A.K."/>
            <person name="Goenrich M."/>
            <person name="Vollmers J."/>
            <person name="Thurmer A."/>
            <person name="Bertsch J."/>
            <person name="Schuchmann K."/>
            <person name="Voigt B."/>
            <person name="Hecker M."/>
            <person name="Daniel R."/>
            <person name="Thauer R.K."/>
            <person name="Gottschalk G."/>
            <person name="Muller V."/>
        </authorList>
    </citation>
    <scope>NUCLEOTIDE SEQUENCE [LARGE SCALE GENOMIC DNA]</scope>
    <source>
        <strain evidence="3">ATCC 29683 / DSM 1030 / JCM 2381 / KCTC 1655 / WB1</strain>
    </source>
</reference>
<accession>H6LIJ9</accession>
<feature type="transmembrane region" description="Helical" evidence="1">
    <location>
        <begin position="20"/>
        <end position="39"/>
    </location>
</feature>
<protein>
    <submittedName>
        <fullName evidence="2">Uncharacterized protein</fullName>
    </submittedName>
</protein>
<dbReference type="HOGENOM" id="CLU_2257538_0_0_9"/>
<proteinExistence type="predicted"/>
<keyword evidence="3" id="KW-1185">Reference proteome</keyword>
<keyword evidence="1" id="KW-0472">Membrane</keyword>
<evidence type="ECO:0000313" key="2">
    <source>
        <dbReference type="EMBL" id="AFA48573.1"/>
    </source>
</evidence>
<sequence length="103" mass="11701">MTMINTTIGINDERFGRFFFIIYTVCTFFDAATATNTGFIINNRIPLFCHLNSPFYFCFTIILNYKRSQKSIAKSICFCVLKLFLAGDVVIAPDILPVLTPEP</sequence>
<evidence type="ECO:0000313" key="3">
    <source>
        <dbReference type="Proteomes" id="UP000007177"/>
    </source>
</evidence>
<feature type="transmembrane region" description="Helical" evidence="1">
    <location>
        <begin position="45"/>
        <end position="63"/>
    </location>
</feature>
<dbReference type="EMBL" id="CP002987">
    <property type="protein sequence ID" value="AFA48573.1"/>
    <property type="molecule type" value="Genomic_DNA"/>
</dbReference>
<keyword evidence="1" id="KW-0812">Transmembrane</keyword>
<dbReference type="STRING" id="931626.Awo_c17930"/>
<gene>
    <name evidence="2" type="ordered locus">Awo_c17930</name>
</gene>